<reference evidence="2 3" key="1">
    <citation type="submission" date="2019-07" db="EMBL/GenBank/DDBJ databases">
        <title>The pathways for chlorine oxyanion respiration interact through the shared metabolite chlorate.</title>
        <authorList>
            <person name="Barnum T.P."/>
            <person name="Cheng Y."/>
            <person name="Hill K.A."/>
            <person name="Lucas L.N."/>
            <person name="Carlson H.K."/>
            <person name="Coates J.D."/>
        </authorList>
    </citation>
    <scope>NUCLEOTIDE SEQUENCE [LARGE SCALE GENOMIC DNA]</scope>
    <source>
        <strain evidence="2 3">SFB-1</strain>
    </source>
</reference>
<keyword evidence="1" id="KW-0812">Transmembrane</keyword>
<protein>
    <submittedName>
        <fullName evidence="2">Uncharacterized protein</fullName>
    </submittedName>
</protein>
<evidence type="ECO:0000313" key="3">
    <source>
        <dbReference type="Proteomes" id="UP000318349"/>
    </source>
</evidence>
<gene>
    <name evidence="2" type="ORF">FHP89_15335</name>
</gene>
<keyword evidence="1" id="KW-0472">Membrane</keyword>
<sequence>MSVRTTRLENLIAALAILQGLHFFAGPFLYPLLMVTEPMPVHTMGIVVLLGSLTLIGGAMAFYGKPWAFWLVFASFLMQSVEYSSESFYASLMGPITVKFGFGWASPPSQLNFNLLAILVGVIAVRSARRLEKAIREAQFAEAMSLNAASTQLTASMSIDTSTGLEHHHATIVKDAEGYRIKVDAERESLHDTVLDERKDTMSEIADVLATKTAFRLADFKV</sequence>
<feature type="transmembrane region" description="Helical" evidence="1">
    <location>
        <begin position="111"/>
        <end position="128"/>
    </location>
</feature>
<feature type="transmembrane region" description="Helical" evidence="1">
    <location>
        <begin position="69"/>
        <end position="91"/>
    </location>
</feature>
<dbReference type="Proteomes" id="UP000318349">
    <property type="component" value="Unassembled WGS sequence"/>
</dbReference>
<keyword evidence="1" id="KW-1133">Transmembrane helix</keyword>
<organism evidence="2 3">
    <name type="scientific">Denitromonas halophila</name>
    <dbReference type="NCBI Taxonomy" id="1629404"/>
    <lineage>
        <taxon>Bacteria</taxon>
        <taxon>Pseudomonadati</taxon>
        <taxon>Pseudomonadota</taxon>
        <taxon>Betaproteobacteria</taxon>
        <taxon>Rhodocyclales</taxon>
        <taxon>Zoogloeaceae</taxon>
        <taxon>Denitromonas</taxon>
    </lineage>
</organism>
<name>A0A557SBA8_9RHOO</name>
<evidence type="ECO:0000313" key="2">
    <source>
        <dbReference type="EMBL" id="TVO74689.1"/>
    </source>
</evidence>
<dbReference type="AlphaFoldDB" id="A0A557SBA8"/>
<evidence type="ECO:0000256" key="1">
    <source>
        <dbReference type="SAM" id="Phobius"/>
    </source>
</evidence>
<dbReference type="EMBL" id="VMNI01000015">
    <property type="protein sequence ID" value="TVO74689.1"/>
    <property type="molecule type" value="Genomic_DNA"/>
</dbReference>
<accession>A0A557SBA8</accession>
<feature type="transmembrane region" description="Helical" evidence="1">
    <location>
        <begin position="12"/>
        <end position="33"/>
    </location>
</feature>
<comment type="caution">
    <text evidence="2">The sequence shown here is derived from an EMBL/GenBank/DDBJ whole genome shotgun (WGS) entry which is preliminary data.</text>
</comment>
<feature type="transmembrane region" description="Helical" evidence="1">
    <location>
        <begin position="39"/>
        <end position="62"/>
    </location>
</feature>
<proteinExistence type="predicted"/>